<name>A0A6I2UUC1_9FIRM</name>
<evidence type="ECO:0000313" key="10">
    <source>
        <dbReference type="Proteomes" id="UP000430222"/>
    </source>
</evidence>
<dbReference type="RefSeq" id="WP_154621566.1">
    <property type="nucleotide sequence ID" value="NZ_VUNL01000016.1"/>
</dbReference>
<keyword evidence="6" id="KW-0238">DNA-binding</keyword>
<organism evidence="9 10">
    <name type="scientific">Selenomonas montiformis</name>
    <dbReference type="NCBI Taxonomy" id="2652285"/>
    <lineage>
        <taxon>Bacteria</taxon>
        <taxon>Bacillati</taxon>
        <taxon>Bacillota</taxon>
        <taxon>Negativicutes</taxon>
        <taxon>Selenomonadales</taxon>
        <taxon>Selenomonadaceae</taxon>
        <taxon>Selenomonas</taxon>
    </lineage>
</organism>
<keyword evidence="2 9" id="KW-0489">Methyltransferase</keyword>
<dbReference type="InterPro" id="IPR029063">
    <property type="entry name" value="SAM-dependent_MTases_sf"/>
</dbReference>
<dbReference type="PANTHER" id="PTHR42933">
    <property type="entry name" value="SLR6095 PROTEIN"/>
    <property type="match status" value="1"/>
</dbReference>
<dbReference type="EC" id="2.1.1.72" evidence="1"/>
<evidence type="ECO:0000256" key="7">
    <source>
        <dbReference type="ARBA" id="ARBA00047942"/>
    </source>
</evidence>
<evidence type="ECO:0000256" key="5">
    <source>
        <dbReference type="ARBA" id="ARBA00022747"/>
    </source>
</evidence>
<dbReference type="GO" id="GO:0009007">
    <property type="term" value="F:site-specific DNA-methyltransferase (adenine-specific) activity"/>
    <property type="evidence" value="ECO:0007669"/>
    <property type="project" value="UniProtKB-EC"/>
</dbReference>
<proteinExistence type="predicted"/>
<comment type="caution">
    <text evidence="9">The sequence shown here is derived from an EMBL/GenBank/DDBJ whole genome shotgun (WGS) entry which is preliminary data.</text>
</comment>
<keyword evidence="3" id="KW-0808">Transferase</keyword>
<evidence type="ECO:0000256" key="2">
    <source>
        <dbReference type="ARBA" id="ARBA00022603"/>
    </source>
</evidence>
<evidence type="ECO:0000256" key="4">
    <source>
        <dbReference type="ARBA" id="ARBA00022691"/>
    </source>
</evidence>
<dbReference type="SUPFAM" id="SSF53335">
    <property type="entry name" value="S-adenosyl-L-methionine-dependent methyltransferases"/>
    <property type="match status" value="1"/>
</dbReference>
<dbReference type="Proteomes" id="UP000430222">
    <property type="component" value="Unassembled WGS sequence"/>
</dbReference>
<dbReference type="GO" id="GO:0008170">
    <property type="term" value="F:N-methyltransferase activity"/>
    <property type="evidence" value="ECO:0007669"/>
    <property type="project" value="InterPro"/>
</dbReference>
<evidence type="ECO:0000256" key="6">
    <source>
        <dbReference type="ARBA" id="ARBA00023125"/>
    </source>
</evidence>
<reference evidence="9 10" key="1">
    <citation type="submission" date="2019-08" db="EMBL/GenBank/DDBJ databases">
        <title>In-depth cultivation of the pig gut microbiome towards novel bacterial diversity and tailored functional studies.</title>
        <authorList>
            <person name="Wylensek D."/>
            <person name="Hitch T.C.A."/>
            <person name="Clavel T."/>
        </authorList>
    </citation>
    <scope>NUCLEOTIDE SEQUENCE [LARGE SCALE GENOMIC DNA]</scope>
    <source>
        <strain evidence="10">WCA-380-WT-3B3</strain>
    </source>
</reference>
<dbReference type="Pfam" id="PF02384">
    <property type="entry name" value="N6_Mtase"/>
    <property type="match status" value="1"/>
</dbReference>
<dbReference type="InterPro" id="IPR051537">
    <property type="entry name" value="DNA_Adenine_Mtase"/>
</dbReference>
<feature type="domain" description="DNA methylase adenine-specific" evidence="8">
    <location>
        <begin position="110"/>
        <end position="373"/>
    </location>
</feature>
<gene>
    <name evidence="9" type="ORF">FYJ78_11625</name>
</gene>
<sequence length="572" mass="63736">MLHDELNTLYTTNWHKTASIGIDMLREIGYSSYHYTKLLTALAALAYKTRSTDLSTQIELQKHIDKSITDFATKGFLLGFVQEHWDMILKYSNSANMKELKAVALFFSNGKGGIFPTPDCLSLLAGHLLDITLSDNVLDLCSGDANASINLLRTTESSAITDVEISTDCIIVSNIRSWLLDNPINIKQENVLTMEHDYFKADKVFIHAPFGYRSEFDFSNSQYSMLLNSIPRVDRGDWGFIFSAILCQNDPGRTVAVTSAAPLFRDNRGVQAVREMLVKSGKLEAVITLPSGLYMPYTNVQTHLLVFSNDNTAVRMIDASALGTQSMRVTTLSENDVDSICQAMEEDSDNSKLISHKQLEANQFNLIPASYLHDISATIKNGVPLGKLALSIQRGSTLPSKELQALVSDAPTPYQYLMLQNIQDNRVQKDLPFLKEIDAKNEKFTVSTGDLLISRMPPFKIAVMPDMGKQKVLANGNLFYLRLDSEKIHPVYAMLFLNSNKGIEMLNAFAQGAALVSISRKSLEQVMIPMIPMKEQLELVEKYESLISELTTIEKQAALVRNRIASLMGGED</sequence>
<dbReference type="Gene3D" id="3.90.220.20">
    <property type="entry name" value="DNA methylase specificity domains"/>
    <property type="match status" value="1"/>
</dbReference>
<keyword evidence="10" id="KW-1185">Reference proteome</keyword>
<comment type="catalytic activity">
    <reaction evidence="7">
        <text>a 2'-deoxyadenosine in DNA + S-adenosyl-L-methionine = an N(6)-methyl-2'-deoxyadenosine in DNA + S-adenosyl-L-homocysteine + H(+)</text>
        <dbReference type="Rhea" id="RHEA:15197"/>
        <dbReference type="Rhea" id="RHEA-COMP:12418"/>
        <dbReference type="Rhea" id="RHEA-COMP:12419"/>
        <dbReference type="ChEBI" id="CHEBI:15378"/>
        <dbReference type="ChEBI" id="CHEBI:57856"/>
        <dbReference type="ChEBI" id="CHEBI:59789"/>
        <dbReference type="ChEBI" id="CHEBI:90615"/>
        <dbReference type="ChEBI" id="CHEBI:90616"/>
        <dbReference type="EC" id="2.1.1.72"/>
    </reaction>
</comment>
<dbReference type="InterPro" id="IPR044946">
    <property type="entry name" value="Restrct_endonuc_typeI_TRD_sf"/>
</dbReference>
<evidence type="ECO:0000256" key="1">
    <source>
        <dbReference type="ARBA" id="ARBA00011900"/>
    </source>
</evidence>
<dbReference type="Gene3D" id="3.40.50.150">
    <property type="entry name" value="Vaccinia Virus protein VP39"/>
    <property type="match status" value="1"/>
</dbReference>
<protein>
    <recommendedName>
        <fullName evidence="1">site-specific DNA-methyltransferase (adenine-specific)</fullName>
        <ecNumber evidence="1">2.1.1.72</ecNumber>
    </recommendedName>
</protein>
<evidence type="ECO:0000256" key="3">
    <source>
        <dbReference type="ARBA" id="ARBA00022679"/>
    </source>
</evidence>
<dbReference type="GO" id="GO:0032259">
    <property type="term" value="P:methylation"/>
    <property type="evidence" value="ECO:0007669"/>
    <property type="project" value="UniProtKB-KW"/>
</dbReference>
<keyword evidence="4" id="KW-0949">S-adenosyl-L-methionine</keyword>
<dbReference type="GO" id="GO:0009307">
    <property type="term" value="P:DNA restriction-modification system"/>
    <property type="evidence" value="ECO:0007669"/>
    <property type="project" value="UniProtKB-KW"/>
</dbReference>
<dbReference type="InterPro" id="IPR003356">
    <property type="entry name" value="DNA_methylase_A-5"/>
</dbReference>
<dbReference type="PANTHER" id="PTHR42933:SF3">
    <property type="entry name" value="TYPE I RESTRICTION ENZYME MJAVIII METHYLASE SUBUNIT"/>
    <property type="match status" value="1"/>
</dbReference>
<accession>A0A6I2UUC1</accession>
<evidence type="ECO:0000259" key="8">
    <source>
        <dbReference type="Pfam" id="PF02384"/>
    </source>
</evidence>
<dbReference type="GO" id="GO:0003677">
    <property type="term" value="F:DNA binding"/>
    <property type="evidence" value="ECO:0007669"/>
    <property type="project" value="UniProtKB-KW"/>
</dbReference>
<dbReference type="SUPFAM" id="SSF116734">
    <property type="entry name" value="DNA methylase specificity domain"/>
    <property type="match status" value="1"/>
</dbReference>
<dbReference type="AlphaFoldDB" id="A0A6I2UUC1"/>
<evidence type="ECO:0000313" key="9">
    <source>
        <dbReference type="EMBL" id="MSV25798.1"/>
    </source>
</evidence>
<keyword evidence="5" id="KW-0680">Restriction system</keyword>
<dbReference type="EMBL" id="VUNL01000016">
    <property type="protein sequence ID" value="MSV25798.1"/>
    <property type="molecule type" value="Genomic_DNA"/>
</dbReference>